<proteinExistence type="predicted"/>
<dbReference type="AlphaFoldDB" id="A0A4Q5M637"/>
<dbReference type="EMBL" id="SEWF01000002">
    <property type="protein sequence ID" value="RYU97453.1"/>
    <property type="molecule type" value="Genomic_DNA"/>
</dbReference>
<accession>A0A4Q5M637</accession>
<protein>
    <recommendedName>
        <fullName evidence="4">DUF1080 domain-containing protein</fullName>
    </recommendedName>
</protein>
<sequence length="213" mass="24113">MKKILILLLLTVVSNAFGQSKPQKIDLKEGARWSVYNRLMPVWKDTIVLGKNDSDGMMVFNDFQMNNGSIECNLKGQNILQQSFIGIAFNIQDDKTYEHIYFRPFNFMNPDTARRKRAVQYGSLPAHPWSKLREDSPGKYENKVNPVPDPDGWFHVRIVIEKPLIKAFVNEAKEPCLVVESLAANSAGKIGLWTGPMTLGTFTNLIVTPAEKK</sequence>
<evidence type="ECO:0000256" key="1">
    <source>
        <dbReference type="SAM" id="SignalP"/>
    </source>
</evidence>
<evidence type="ECO:0000313" key="3">
    <source>
        <dbReference type="Proteomes" id="UP000293162"/>
    </source>
</evidence>
<gene>
    <name evidence="2" type="ORF">EWM59_01830</name>
</gene>
<organism evidence="2 3">
    <name type="scientific">Emticicia agri</name>
    <dbReference type="NCBI Taxonomy" id="2492393"/>
    <lineage>
        <taxon>Bacteria</taxon>
        <taxon>Pseudomonadati</taxon>
        <taxon>Bacteroidota</taxon>
        <taxon>Cytophagia</taxon>
        <taxon>Cytophagales</taxon>
        <taxon>Leadbetterellaceae</taxon>
        <taxon>Emticicia</taxon>
    </lineage>
</organism>
<evidence type="ECO:0000313" key="2">
    <source>
        <dbReference type="EMBL" id="RYU97453.1"/>
    </source>
</evidence>
<name>A0A4Q5M637_9BACT</name>
<keyword evidence="3" id="KW-1185">Reference proteome</keyword>
<evidence type="ECO:0008006" key="4">
    <source>
        <dbReference type="Google" id="ProtNLM"/>
    </source>
</evidence>
<reference evidence="2 3" key="1">
    <citation type="submission" date="2019-02" db="EMBL/GenBank/DDBJ databases">
        <title>Bacterial novel species Emticicia sp. 17J42-9 isolated from soil.</title>
        <authorList>
            <person name="Jung H.-Y."/>
        </authorList>
    </citation>
    <scope>NUCLEOTIDE SEQUENCE [LARGE SCALE GENOMIC DNA]</scope>
    <source>
        <strain evidence="2 3">17J42-9</strain>
    </source>
</reference>
<dbReference type="Proteomes" id="UP000293162">
    <property type="component" value="Unassembled WGS sequence"/>
</dbReference>
<comment type="caution">
    <text evidence="2">The sequence shown here is derived from an EMBL/GenBank/DDBJ whole genome shotgun (WGS) entry which is preliminary data.</text>
</comment>
<dbReference type="Gene3D" id="2.60.120.560">
    <property type="entry name" value="Exo-inulinase, domain 1"/>
    <property type="match status" value="1"/>
</dbReference>
<feature type="chain" id="PRO_5020351283" description="DUF1080 domain-containing protein" evidence="1">
    <location>
        <begin position="19"/>
        <end position="213"/>
    </location>
</feature>
<feature type="signal peptide" evidence="1">
    <location>
        <begin position="1"/>
        <end position="18"/>
    </location>
</feature>
<keyword evidence="1" id="KW-0732">Signal</keyword>
<dbReference type="OrthoDB" id="118532at2"/>
<dbReference type="RefSeq" id="WP_130019235.1">
    <property type="nucleotide sequence ID" value="NZ_SEWF01000002.1"/>
</dbReference>